<evidence type="ECO:0000313" key="3">
    <source>
        <dbReference type="Proteomes" id="UP000182882"/>
    </source>
</evidence>
<dbReference type="Gene3D" id="1.10.490.10">
    <property type="entry name" value="Globins"/>
    <property type="match status" value="1"/>
</dbReference>
<dbReference type="InterPro" id="IPR009050">
    <property type="entry name" value="Globin-like_sf"/>
</dbReference>
<dbReference type="InterPro" id="IPR012102">
    <property type="entry name" value="Protoglobin"/>
</dbReference>
<dbReference type="Pfam" id="PF11563">
    <property type="entry name" value="Protoglobin"/>
    <property type="match status" value="1"/>
</dbReference>
<dbReference type="AlphaFoldDB" id="A0A1H2DQG8"/>
<dbReference type="GO" id="GO:0020037">
    <property type="term" value="F:heme binding"/>
    <property type="evidence" value="ECO:0007669"/>
    <property type="project" value="InterPro"/>
</dbReference>
<dbReference type="EMBL" id="FNLN01000003">
    <property type="protein sequence ID" value="SDT84981.1"/>
    <property type="molecule type" value="Genomic_DNA"/>
</dbReference>
<organism evidence="2 3">
    <name type="scientific">Nitrosomonas ureae</name>
    <dbReference type="NCBI Taxonomy" id="44577"/>
    <lineage>
        <taxon>Bacteria</taxon>
        <taxon>Pseudomonadati</taxon>
        <taxon>Pseudomonadota</taxon>
        <taxon>Betaproteobacteria</taxon>
        <taxon>Nitrosomonadales</taxon>
        <taxon>Nitrosomonadaceae</taxon>
        <taxon>Nitrosomonas</taxon>
    </lineage>
</organism>
<proteinExistence type="predicted"/>
<dbReference type="RefSeq" id="WP_062558710.1">
    <property type="nucleotide sequence ID" value="NZ_CP013341.1"/>
</dbReference>
<name>A0A1H2DQG8_9PROT</name>
<dbReference type="CDD" id="cd12124">
    <property type="entry name" value="Pgbs"/>
    <property type="match status" value="1"/>
</dbReference>
<dbReference type="KEGG" id="nur:ATY38_07180"/>
<reference evidence="3" key="1">
    <citation type="submission" date="2016-10" db="EMBL/GenBank/DDBJ databases">
        <authorList>
            <person name="Varghese N."/>
            <person name="Submissions S."/>
        </authorList>
    </citation>
    <scope>NUCLEOTIDE SEQUENCE [LARGE SCALE GENOMIC DNA]</scope>
    <source>
        <strain evidence="3">Nm10</strain>
    </source>
</reference>
<keyword evidence="3" id="KW-1185">Reference proteome</keyword>
<feature type="domain" description="Globin-sensor" evidence="1">
    <location>
        <begin position="24"/>
        <end position="195"/>
    </location>
</feature>
<gene>
    <name evidence="2" type="ORF">SAMN05216406_10318</name>
</gene>
<dbReference type="Proteomes" id="UP000182882">
    <property type="component" value="Unassembled WGS sequence"/>
</dbReference>
<sequence>MTTNIPGYTYGSTSLQKSPVSIDDFAKLKQASLFGDDDVRYLKMSHDVLKDQVEQILDVWYGFVGSTPFLLHYFTNAADGQPNMDYLGGVRKRFGQWILDTANAEYNQDWLNYQYEIGLRHHSSKKNTTDNVKSVPIIHIHYIFALLIPITTTLRPFLEKGGHSRDDVDRMQDAWRKSVLMQVILWSQPYIKSGEF</sequence>
<dbReference type="InterPro" id="IPR012292">
    <property type="entry name" value="Globin/Proto"/>
</dbReference>
<dbReference type="GO" id="GO:0019825">
    <property type="term" value="F:oxygen binding"/>
    <property type="evidence" value="ECO:0007669"/>
    <property type="project" value="InterPro"/>
</dbReference>
<evidence type="ECO:0000313" key="2">
    <source>
        <dbReference type="EMBL" id="SDT84981.1"/>
    </source>
</evidence>
<dbReference type="InterPro" id="IPR044398">
    <property type="entry name" value="Globin-sensor_dom"/>
</dbReference>
<accession>A0A1H2DQG8</accession>
<dbReference type="SUPFAM" id="SSF46458">
    <property type="entry name" value="Globin-like"/>
    <property type="match status" value="1"/>
</dbReference>
<protein>
    <submittedName>
        <fullName evidence="2">Protoglobin</fullName>
    </submittedName>
</protein>
<evidence type="ECO:0000259" key="1">
    <source>
        <dbReference type="Pfam" id="PF11563"/>
    </source>
</evidence>